<dbReference type="InterPro" id="IPR013103">
    <property type="entry name" value="RVT_2"/>
</dbReference>
<feature type="domain" description="Reverse transcriptase Ty1/copia-type" evidence="1">
    <location>
        <begin position="2"/>
        <end position="118"/>
    </location>
</feature>
<dbReference type="EMBL" id="AVOT02024687">
    <property type="protein sequence ID" value="MBW0515540.1"/>
    <property type="molecule type" value="Genomic_DNA"/>
</dbReference>
<protein>
    <recommendedName>
        <fullName evidence="1">Reverse transcriptase Ty1/copia-type domain-containing protein</fullName>
    </recommendedName>
</protein>
<accession>A0A9Q3EAC9</accession>
<dbReference type="Proteomes" id="UP000765509">
    <property type="component" value="Unassembled WGS sequence"/>
</dbReference>
<proteinExistence type="predicted"/>
<gene>
    <name evidence="2" type="ORF">O181_055255</name>
</gene>
<dbReference type="AlphaFoldDB" id="A0A9Q3EAC9"/>
<dbReference type="Pfam" id="PF07727">
    <property type="entry name" value="RVT_2"/>
    <property type="match status" value="1"/>
</dbReference>
<evidence type="ECO:0000259" key="1">
    <source>
        <dbReference type="Pfam" id="PF07727"/>
    </source>
</evidence>
<keyword evidence="3" id="KW-1185">Reference proteome</keyword>
<comment type="caution">
    <text evidence="2">The sequence shown here is derived from an EMBL/GenBank/DDBJ whole genome shotgun (WGS) entry which is preliminary data.</text>
</comment>
<organism evidence="2 3">
    <name type="scientific">Austropuccinia psidii MF-1</name>
    <dbReference type="NCBI Taxonomy" id="1389203"/>
    <lineage>
        <taxon>Eukaryota</taxon>
        <taxon>Fungi</taxon>
        <taxon>Dikarya</taxon>
        <taxon>Basidiomycota</taxon>
        <taxon>Pucciniomycotina</taxon>
        <taxon>Pucciniomycetes</taxon>
        <taxon>Pucciniales</taxon>
        <taxon>Sphaerophragmiaceae</taxon>
        <taxon>Austropuccinia</taxon>
    </lineage>
</organism>
<dbReference type="OrthoDB" id="3214708at2759"/>
<evidence type="ECO:0000313" key="2">
    <source>
        <dbReference type="EMBL" id="MBW0515540.1"/>
    </source>
</evidence>
<name>A0A9Q3EAC9_9BASI</name>
<sequence>MAYLKSCLNEDIYVRPPPGFNIGDGKALYGLKQAGRCWWLNLKAILEDIGFKENEEDQSTYILNRREKKAMLWIHVDYRILASEEEDTLSFLLEQLTSRLKLRWDRELSSIIGIEIKQ</sequence>
<reference evidence="2" key="1">
    <citation type="submission" date="2021-03" db="EMBL/GenBank/DDBJ databases">
        <title>Draft genome sequence of rust myrtle Austropuccinia psidii MF-1, a brazilian biotype.</title>
        <authorList>
            <person name="Quecine M.C."/>
            <person name="Pachon D.M.R."/>
            <person name="Bonatelli M.L."/>
            <person name="Correr F.H."/>
            <person name="Franceschini L.M."/>
            <person name="Leite T.F."/>
            <person name="Margarido G.R.A."/>
            <person name="Almeida C.A."/>
            <person name="Ferrarezi J.A."/>
            <person name="Labate C.A."/>
        </authorList>
    </citation>
    <scope>NUCLEOTIDE SEQUENCE</scope>
    <source>
        <strain evidence="2">MF-1</strain>
    </source>
</reference>
<evidence type="ECO:0000313" key="3">
    <source>
        <dbReference type="Proteomes" id="UP000765509"/>
    </source>
</evidence>